<reference evidence="2 3" key="1">
    <citation type="journal article" date="2018" name="Aquat. Microb. Ecol.">
        <title>Gammaproteobacterial methanotrophs dominate.</title>
        <authorList>
            <person name="Rissanen A.J."/>
            <person name="Saarenheimo J."/>
            <person name="Tiirola M."/>
            <person name="Peura S."/>
            <person name="Aalto S.L."/>
            <person name="Karvinen A."/>
            <person name="Nykanen H."/>
        </authorList>
    </citation>
    <scope>NUCLEOTIDE SEQUENCE [LARGE SCALE GENOMIC DNA]</scope>
    <source>
        <strain evidence="2">AMbin10</strain>
    </source>
</reference>
<protein>
    <submittedName>
        <fullName evidence="2">Uncharacterized protein</fullName>
    </submittedName>
</protein>
<dbReference type="AlphaFoldDB" id="A0A2W4SET6"/>
<proteinExistence type="predicted"/>
<feature type="compositionally biased region" description="Basic and acidic residues" evidence="1">
    <location>
        <begin position="29"/>
        <end position="52"/>
    </location>
</feature>
<dbReference type="EMBL" id="QJPH01000498">
    <property type="protein sequence ID" value="PZN72124.1"/>
    <property type="molecule type" value="Genomic_DNA"/>
</dbReference>
<evidence type="ECO:0000313" key="3">
    <source>
        <dbReference type="Proteomes" id="UP000249396"/>
    </source>
</evidence>
<evidence type="ECO:0000313" key="2">
    <source>
        <dbReference type="EMBL" id="PZN72124.1"/>
    </source>
</evidence>
<name>A0A2W4SET6_9GAMM</name>
<gene>
    <name evidence="2" type="ORF">DM484_24995</name>
</gene>
<organism evidence="2 3">
    <name type="scientific">Candidatus Methylumidiphilus alinenensis</name>
    <dbReference type="NCBI Taxonomy" id="2202197"/>
    <lineage>
        <taxon>Bacteria</taxon>
        <taxon>Pseudomonadati</taxon>
        <taxon>Pseudomonadota</taxon>
        <taxon>Gammaproteobacteria</taxon>
        <taxon>Methylococcales</taxon>
        <taxon>Candidatus Methylumidiphilus</taxon>
    </lineage>
</organism>
<accession>A0A2W4SET6</accession>
<feature type="compositionally biased region" description="Polar residues" evidence="1">
    <location>
        <begin position="55"/>
        <end position="84"/>
    </location>
</feature>
<comment type="caution">
    <text evidence="2">The sequence shown here is derived from an EMBL/GenBank/DDBJ whole genome shotgun (WGS) entry which is preliminary data.</text>
</comment>
<dbReference type="Proteomes" id="UP000249396">
    <property type="component" value="Unassembled WGS sequence"/>
</dbReference>
<sequence length="84" mass="9045">MSAGLGFGQGRYFARLPSQKRKRAAQPETRAKAERGNHGPDGLHHAGLEHRRAGTNRQTANGNQSPKNHVVQTDAFPSSTATAK</sequence>
<feature type="region of interest" description="Disordered" evidence="1">
    <location>
        <begin position="1"/>
        <end position="84"/>
    </location>
</feature>
<evidence type="ECO:0000256" key="1">
    <source>
        <dbReference type="SAM" id="MobiDB-lite"/>
    </source>
</evidence>